<evidence type="ECO:0000259" key="7">
    <source>
        <dbReference type="PROSITE" id="PS50102"/>
    </source>
</evidence>
<evidence type="ECO:0000256" key="3">
    <source>
        <dbReference type="ARBA" id="ARBA00022884"/>
    </source>
</evidence>
<keyword evidence="4" id="KW-0508">mRNA splicing</keyword>
<evidence type="ECO:0000313" key="8">
    <source>
        <dbReference type="EMBL" id="KAK9045950.1"/>
    </source>
</evidence>
<dbReference type="PROSITE" id="PS50102">
    <property type="entry name" value="RRM"/>
    <property type="match status" value="1"/>
</dbReference>
<dbReference type="PANTHER" id="PTHR48028">
    <property type="entry name" value="GLYCINE-RICH RNA-BINDING PROTEIN RZ1A"/>
    <property type="match status" value="1"/>
</dbReference>
<dbReference type="InterPro" id="IPR035979">
    <property type="entry name" value="RBD_domain_sf"/>
</dbReference>
<keyword evidence="5" id="KW-0539">Nucleus</keyword>
<evidence type="ECO:0000256" key="1">
    <source>
        <dbReference type="ARBA" id="ARBA00004123"/>
    </source>
</evidence>
<dbReference type="InterPro" id="IPR012677">
    <property type="entry name" value="Nucleotide-bd_a/b_plait_sf"/>
</dbReference>
<sequence>MAKECSGVFESARHYGTVALNLRRRLGVSVSVDNVSKRIHQKTLWEAFQVYGTVVDVYIALRNQKRKNKASTFAFVRFKSDREAETTIERGNGRFMDGFQVVVRAAKENLRGLSERAKAEAVLPEKIVLRNKNHNINFATLKDTRSYKEVLMGAGKVSLDEEVVQVDSEVRPLDQEQATVLSKGSNETTVMVVKSWPPQQAIK</sequence>
<evidence type="ECO:0000313" key="9">
    <source>
        <dbReference type="Proteomes" id="UP001396334"/>
    </source>
</evidence>
<dbReference type="PANTHER" id="PTHR48028:SF4">
    <property type="entry name" value="SC35-LIKE SPLICING FACTOR"/>
    <property type="match status" value="1"/>
</dbReference>
<protein>
    <recommendedName>
        <fullName evidence="7">RRM domain-containing protein</fullName>
    </recommendedName>
</protein>
<proteinExistence type="predicted"/>
<keyword evidence="9" id="KW-1185">Reference proteome</keyword>
<dbReference type="Pfam" id="PF00076">
    <property type="entry name" value="RRM_1"/>
    <property type="match status" value="1"/>
</dbReference>
<dbReference type="InterPro" id="IPR000504">
    <property type="entry name" value="RRM_dom"/>
</dbReference>
<dbReference type="SUPFAM" id="SSF54928">
    <property type="entry name" value="RNA-binding domain, RBD"/>
    <property type="match status" value="1"/>
</dbReference>
<feature type="domain" description="RRM" evidence="7">
    <location>
        <begin position="28"/>
        <end position="108"/>
    </location>
</feature>
<comment type="subcellular location">
    <subcellularLocation>
        <location evidence="1">Nucleus</location>
    </subcellularLocation>
</comment>
<dbReference type="EMBL" id="JBBPBN010000001">
    <property type="protein sequence ID" value="KAK9045950.1"/>
    <property type="molecule type" value="Genomic_DNA"/>
</dbReference>
<gene>
    <name evidence="8" type="ORF">V6N11_051853</name>
</gene>
<keyword evidence="2" id="KW-0507">mRNA processing</keyword>
<dbReference type="Proteomes" id="UP001396334">
    <property type="component" value="Unassembled WGS sequence"/>
</dbReference>
<organism evidence="8 9">
    <name type="scientific">Hibiscus sabdariffa</name>
    <name type="common">roselle</name>
    <dbReference type="NCBI Taxonomy" id="183260"/>
    <lineage>
        <taxon>Eukaryota</taxon>
        <taxon>Viridiplantae</taxon>
        <taxon>Streptophyta</taxon>
        <taxon>Embryophyta</taxon>
        <taxon>Tracheophyta</taxon>
        <taxon>Spermatophyta</taxon>
        <taxon>Magnoliopsida</taxon>
        <taxon>eudicotyledons</taxon>
        <taxon>Gunneridae</taxon>
        <taxon>Pentapetalae</taxon>
        <taxon>rosids</taxon>
        <taxon>malvids</taxon>
        <taxon>Malvales</taxon>
        <taxon>Malvaceae</taxon>
        <taxon>Malvoideae</taxon>
        <taxon>Hibiscus</taxon>
    </lineage>
</organism>
<dbReference type="SMART" id="SM00360">
    <property type="entry name" value="RRM"/>
    <property type="match status" value="1"/>
</dbReference>
<comment type="caution">
    <text evidence="8">The sequence shown here is derived from an EMBL/GenBank/DDBJ whole genome shotgun (WGS) entry which is preliminary data.</text>
</comment>
<name>A0ABR2U8I3_9ROSI</name>
<accession>A0ABR2U8I3</accession>
<reference evidence="8 9" key="1">
    <citation type="journal article" date="2024" name="G3 (Bethesda)">
        <title>Genome assembly of Hibiscus sabdariffa L. provides insights into metabolisms of medicinal natural products.</title>
        <authorList>
            <person name="Kim T."/>
        </authorList>
    </citation>
    <scope>NUCLEOTIDE SEQUENCE [LARGE SCALE GENOMIC DNA]</scope>
    <source>
        <strain evidence="8">TK-2024</strain>
        <tissue evidence="8">Old leaves</tissue>
    </source>
</reference>
<keyword evidence="3 6" id="KW-0694">RNA-binding</keyword>
<evidence type="ECO:0000256" key="2">
    <source>
        <dbReference type="ARBA" id="ARBA00022664"/>
    </source>
</evidence>
<dbReference type="InterPro" id="IPR051106">
    <property type="entry name" value="RNA-bind/splicing_reg"/>
</dbReference>
<evidence type="ECO:0000256" key="5">
    <source>
        <dbReference type="ARBA" id="ARBA00023242"/>
    </source>
</evidence>
<evidence type="ECO:0000256" key="4">
    <source>
        <dbReference type="ARBA" id="ARBA00023187"/>
    </source>
</evidence>
<evidence type="ECO:0000256" key="6">
    <source>
        <dbReference type="PROSITE-ProRule" id="PRU00176"/>
    </source>
</evidence>
<dbReference type="Gene3D" id="3.30.70.330">
    <property type="match status" value="1"/>
</dbReference>